<dbReference type="GO" id="GO:0009294">
    <property type="term" value="P:DNA-mediated transformation"/>
    <property type="evidence" value="ECO:0007669"/>
    <property type="project" value="InterPro"/>
</dbReference>
<evidence type="ECO:0000313" key="5">
    <source>
        <dbReference type="Proteomes" id="UP000223606"/>
    </source>
</evidence>
<keyword evidence="5" id="KW-1185">Reference proteome</keyword>
<dbReference type="InterPro" id="IPR036388">
    <property type="entry name" value="WH-like_DNA-bd_sf"/>
</dbReference>
<feature type="domain" description="DprA winged helix" evidence="3">
    <location>
        <begin position="316"/>
        <end position="373"/>
    </location>
</feature>
<dbReference type="RefSeq" id="WP_099556845.1">
    <property type="nucleotide sequence ID" value="NZ_LT960614.1"/>
</dbReference>
<dbReference type="InterPro" id="IPR057666">
    <property type="entry name" value="DrpA_SLOG"/>
</dbReference>
<evidence type="ECO:0000259" key="2">
    <source>
        <dbReference type="Pfam" id="PF02481"/>
    </source>
</evidence>
<dbReference type="InterPro" id="IPR041614">
    <property type="entry name" value="DprA_WH"/>
</dbReference>
<dbReference type="Pfam" id="PF02481">
    <property type="entry name" value="DNA_processg_A"/>
    <property type="match status" value="1"/>
</dbReference>
<dbReference type="SUPFAM" id="SSF102405">
    <property type="entry name" value="MCP/YpsA-like"/>
    <property type="match status" value="1"/>
</dbReference>
<dbReference type="AlphaFoldDB" id="A0A2C9DA39"/>
<gene>
    <name evidence="4" type="ORF">HDIA_2924</name>
</gene>
<protein>
    <submittedName>
        <fullName evidence="4">DNA protecting protein DprA</fullName>
    </submittedName>
</protein>
<reference evidence="5" key="1">
    <citation type="submission" date="2017-09" db="EMBL/GenBank/DDBJ databases">
        <title>Genome sequence of Nannocystis excedens DSM 71.</title>
        <authorList>
            <person name="Blom J."/>
        </authorList>
    </citation>
    <scope>NUCLEOTIDE SEQUENCE [LARGE SCALE GENOMIC DNA]</scope>
    <source>
        <strain evidence="5">type strain: E19</strain>
    </source>
</reference>
<evidence type="ECO:0000256" key="1">
    <source>
        <dbReference type="ARBA" id="ARBA00006525"/>
    </source>
</evidence>
<dbReference type="OrthoDB" id="9785707at2"/>
<dbReference type="NCBIfam" id="TIGR00732">
    <property type="entry name" value="dprA"/>
    <property type="match status" value="1"/>
</dbReference>
<dbReference type="EMBL" id="LT960614">
    <property type="protein sequence ID" value="SON56465.1"/>
    <property type="molecule type" value="Genomic_DNA"/>
</dbReference>
<dbReference type="PANTHER" id="PTHR43022:SF1">
    <property type="entry name" value="PROTEIN SMF"/>
    <property type="match status" value="1"/>
</dbReference>
<dbReference type="KEGG" id="hdi:HDIA_2924"/>
<dbReference type="Proteomes" id="UP000223606">
    <property type="component" value="Chromosome 1"/>
</dbReference>
<dbReference type="PANTHER" id="PTHR43022">
    <property type="entry name" value="PROTEIN SMF"/>
    <property type="match status" value="1"/>
</dbReference>
<dbReference type="InterPro" id="IPR003488">
    <property type="entry name" value="DprA"/>
</dbReference>
<accession>A0A2C9DA39</accession>
<comment type="similarity">
    <text evidence="1">Belongs to the DprA/Smf family.</text>
</comment>
<feature type="domain" description="Smf/DprA SLOG" evidence="2">
    <location>
        <begin position="83"/>
        <end position="291"/>
    </location>
</feature>
<name>A0A2C9DA39_9HYPH</name>
<evidence type="ECO:0000313" key="4">
    <source>
        <dbReference type="EMBL" id="SON56465.1"/>
    </source>
</evidence>
<dbReference type="Pfam" id="PF17782">
    <property type="entry name" value="WHD_DprA"/>
    <property type="match status" value="1"/>
</dbReference>
<organism evidence="4 5">
    <name type="scientific">Hartmannibacter diazotrophicus</name>
    <dbReference type="NCBI Taxonomy" id="1482074"/>
    <lineage>
        <taxon>Bacteria</taxon>
        <taxon>Pseudomonadati</taxon>
        <taxon>Pseudomonadota</taxon>
        <taxon>Alphaproteobacteria</taxon>
        <taxon>Hyphomicrobiales</taxon>
        <taxon>Pleomorphomonadaceae</taxon>
        <taxon>Hartmannibacter</taxon>
    </lineage>
</organism>
<sequence length="380" mass="40136">MSAGGPIQLTDAQRLAWLRLIRSENIGPATFRELLNHFGSAGTALEELPKLSRRGGATRRLRIATLDEAERELQRTRDAGADIVALGEAAYPEHLARIDAPPPLLTLRGNGPGLARRPTVAIVGARNASVAGRKMAERIASGLEASGYVVVSGLARGIDAAAHGAALRGGTVGVIAGGIDHVYPEENRDLYARIVASGGAILTEMPHGWMPRAQDFPRRNRLISGMSLGVVVIEAAERSGSLHTARFALDQGREVMAVPGSPLDPRSAGTNSLIRAGAVLIRSEADVIEALTPMIGRAMPVSRSERTAIREGGPAAGEDADIREAERAIVTEALGPSPVEIDEIIRMTGLPASSVQLILIELEIAGRLERHGNGRLVSLQ</sequence>
<dbReference type="Pfam" id="PF21102">
    <property type="entry name" value="DprA_N"/>
    <property type="match status" value="1"/>
</dbReference>
<evidence type="ECO:0000259" key="3">
    <source>
        <dbReference type="Pfam" id="PF17782"/>
    </source>
</evidence>
<dbReference type="Gene3D" id="1.10.10.10">
    <property type="entry name" value="Winged helix-like DNA-binding domain superfamily/Winged helix DNA-binding domain"/>
    <property type="match status" value="1"/>
</dbReference>
<proteinExistence type="inferred from homology"/>
<dbReference type="Gene3D" id="3.40.50.450">
    <property type="match status" value="1"/>
</dbReference>